<dbReference type="PANTHER" id="PTHR30614:SF20">
    <property type="entry name" value="GLUTAMINE TRANSPORT SYSTEM PERMEASE PROTEIN GLNP"/>
    <property type="match status" value="1"/>
</dbReference>
<comment type="caution">
    <text evidence="13">The sequence shown here is derived from an EMBL/GenBank/DDBJ whole genome shotgun (WGS) entry which is preliminary data.</text>
</comment>
<dbReference type="AlphaFoldDB" id="A0A2T3N2Q2"/>
<name>A0A2T3N2Q2_9GAMM</name>
<feature type="domain" description="ABC transmembrane type-1" evidence="12">
    <location>
        <begin position="76"/>
        <end position="263"/>
    </location>
</feature>
<keyword evidence="6" id="KW-1003">Cell membrane</keyword>
<feature type="transmembrane region" description="Helical" evidence="11">
    <location>
        <begin position="21"/>
        <end position="39"/>
    </location>
</feature>
<dbReference type="PROSITE" id="PS50928">
    <property type="entry name" value="ABC_TM1"/>
    <property type="match status" value="1"/>
</dbReference>
<evidence type="ECO:0000256" key="8">
    <source>
        <dbReference type="ARBA" id="ARBA00022970"/>
    </source>
</evidence>
<protein>
    <recommendedName>
        <fullName evidence="4">Putative glutamine transport system permease protein GlnP</fullName>
    </recommendedName>
</protein>
<dbReference type="Pfam" id="PF00528">
    <property type="entry name" value="BPD_transp_1"/>
    <property type="match status" value="1"/>
</dbReference>
<dbReference type="GO" id="GO:0043190">
    <property type="term" value="C:ATP-binding cassette (ABC) transporter complex"/>
    <property type="evidence" value="ECO:0007669"/>
    <property type="project" value="InterPro"/>
</dbReference>
<feature type="transmembrane region" description="Helical" evidence="11">
    <location>
        <begin position="121"/>
        <end position="141"/>
    </location>
</feature>
<keyword evidence="10 11" id="KW-0472">Membrane</keyword>
<evidence type="ECO:0000256" key="10">
    <source>
        <dbReference type="ARBA" id="ARBA00023136"/>
    </source>
</evidence>
<feature type="transmembrane region" description="Helical" evidence="11">
    <location>
        <begin position="244"/>
        <end position="266"/>
    </location>
</feature>
<organism evidence="13 14">
    <name type="scientific">Photobacterium lipolyticum</name>
    <dbReference type="NCBI Taxonomy" id="266810"/>
    <lineage>
        <taxon>Bacteria</taxon>
        <taxon>Pseudomonadati</taxon>
        <taxon>Pseudomonadota</taxon>
        <taxon>Gammaproteobacteria</taxon>
        <taxon>Vibrionales</taxon>
        <taxon>Vibrionaceae</taxon>
        <taxon>Photobacterium</taxon>
    </lineage>
</organism>
<evidence type="ECO:0000256" key="4">
    <source>
        <dbReference type="ARBA" id="ARBA00016506"/>
    </source>
</evidence>
<reference evidence="13 14" key="1">
    <citation type="submission" date="2018-03" db="EMBL/GenBank/DDBJ databases">
        <title>Whole genome sequencing of Histamine producing bacteria.</title>
        <authorList>
            <person name="Butler K."/>
        </authorList>
    </citation>
    <scope>NUCLEOTIDE SEQUENCE [LARGE SCALE GENOMIC DNA]</scope>
    <source>
        <strain evidence="13 14">DSM 16190</strain>
    </source>
</reference>
<evidence type="ECO:0000256" key="9">
    <source>
        <dbReference type="ARBA" id="ARBA00022989"/>
    </source>
</evidence>
<dbReference type="InterPro" id="IPR035906">
    <property type="entry name" value="MetI-like_sf"/>
</dbReference>
<feature type="transmembrane region" description="Helical" evidence="11">
    <location>
        <begin position="78"/>
        <end position="100"/>
    </location>
</feature>
<keyword evidence="7 11" id="KW-0812">Transmembrane</keyword>
<accession>A0A2T3N2Q2</accession>
<evidence type="ECO:0000256" key="11">
    <source>
        <dbReference type="RuleBase" id="RU363032"/>
    </source>
</evidence>
<keyword evidence="14" id="KW-1185">Reference proteome</keyword>
<comment type="similarity">
    <text evidence="3">Belongs to the binding-protein-dependent transport system permease family. HisMQ subfamily.</text>
</comment>
<comment type="subcellular location">
    <subcellularLocation>
        <location evidence="2">Cell inner membrane</location>
        <topology evidence="2">Multi-pass membrane protein</topology>
    </subcellularLocation>
    <subcellularLocation>
        <location evidence="11">Cell membrane</location>
        <topology evidence="11">Multi-pass membrane protein</topology>
    </subcellularLocation>
</comment>
<gene>
    <name evidence="13" type="ORF">C9I89_03705</name>
</gene>
<dbReference type="InterPro" id="IPR043429">
    <property type="entry name" value="ArtM/GltK/GlnP/TcyL/YhdX-like"/>
</dbReference>
<evidence type="ECO:0000256" key="1">
    <source>
        <dbReference type="ARBA" id="ARBA00003159"/>
    </source>
</evidence>
<evidence type="ECO:0000259" key="12">
    <source>
        <dbReference type="PROSITE" id="PS50928"/>
    </source>
</evidence>
<evidence type="ECO:0000313" key="13">
    <source>
        <dbReference type="EMBL" id="PSW06649.1"/>
    </source>
</evidence>
<dbReference type="GO" id="GO:0022857">
    <property type="term" value="F:transmembrane transporter activity"/>
    <property type="evidence" value="ECO:0007669"/>
    <property type="project" value="InterPro"/>
</dbReference>
<evidence type="ECO:0000256" key="6">
    <source>
        <dbReference type="ARBA" id="ARBA00022475"/>
    </source>
</evidence>
<sequence length="274" mass="30671">MLNKRPLTASLAVGYKIIKPVVSGLLQITLVVLALFWLLNSGAEAMNYRWQWYRIPQYLWFVEDGEWFPAELLEGLSITLKISAVSLFFTLLLGLTTALLRMSDSIVGRGLARSYIELIRNTPLLVQIYLLYFVFGPVLGLERFTTAVLALSLFQGAYTAEIFRAGLNSIARGQFEASHSLGLSHIDSYRFVILPQMIRRILPPLTNETVSLVKNSSIVSIMAIFDLTTEGRNIVADTAMPFEVWFTVAGIYLSVTLVLSGFAAWLEHKMNVPT</sequence>
<comment type="function">
    <text evidence="1">Part of the binding-protein-dependent transport system for glutamine; probably responsible for the translocation of the substrate across the membrane.</text>
</comment>
<dbReference type="Proteomes" id="UP000240904">
    <property type="component" value="Unassembled WGS sequence"/>
</dbReference>
<evidence type="ECO:0000256" key="3">
    <source>
        <dbReference type="ARBA" id="ARBA00010072"/>
    </source>
</evidence>
<dbReference type="GO" id="GO:0006865">
    <property type="term" value="P:amino acid transport"/>
    <property type="evidence" value="ECO:0007669"/>
    <property type="project" value="UniProtKB-KW"/>
</dbReference>
<keyword evidence="5 11" id="KW-0813">Transport</keyword>
<proteinExistence type="inferred from homology"/>
<dbReference type="SUPFAM" id="SSF161098">
    <property type="entry name" value="MetI-like"/>
    <property type="match status" value="1"/>
</dbReference>
<keyword evidence="8" id="KW-0029">Amino-acid transport</keyword>
<dbReference type="Gene3D" id="1.10.3720.10">
    <property type="entry name" value="MetI-like"/>
    <property type="match status" value="1"/>
</dbReference>
<dbReference type="RefSeq" id="WP_107282013.1">
    <property type="nucleotide sequence ID" value="NZ_PYMC01000002.1"/>
</dbReference>
<dbReference type="InterPro" id="IPR000515">
    <property type="entry name" value="MetI-like"/>
</dbReference>
<dbReference type="EMBL" id="PYMC01000002">
    <property type="protein sequence ID" value="PSW06649.1"/>
    <property type="molecule type" value="Genomic_DNA"/>
</dbReference>
<evidence type="ECO:0000256" key="5">
    <source>
        <dbReference type="ARBA" id="ARBA00022448"/>
    </source>
</evidence>
<dbReference type="CDD" id="cd06261">
    <property type="entry name" value="TM_PBP2"/>
    <property type="match status" value="1"/>
</dbReference>
<keyword evidence="9 11" id="KW-1133">Transmembrane helix</keyword>
<evidence type="ECO:0000256" key="2">
    <source>
        <dbReference type="ARBA" id="ARBA00004429"/>
    </source>
</evidence>
<dbReference type="PANTHER" id="PTHR30614">
    <property type="entry name" value="MEMBRANE COMPONENT OF AMINO ACID ABC TRANSPORTER"/>
    <property type="match status" value="1"/>
</dbReference>
<evidence type="ECO:0000313" key="14">
    <source>
        <dbReference type="Proteomes" id="UP000240904"/>
    </source>
</evidence>
<dbReference type="FunFam" id="1.10.3720.10:FF:000033">
    <property type="entry name" value="Polar amino acid ABC transporter permease"/>
    <property type="match status" value="1"/>
</dbReference>
<dbReference type="OrthoDB" id="9809799at2"/>
<evidence type="ECO:0000256" key="7">
    <source>
        <dbReference type="ARBA" id="ARBA00022692"/>
    </source>
</evidence>
<dbReference type="InterPro" id="IPR010065">
    <property type="entry name" value="AA_ABC_transptr_permease_3TM"/>
</dbReference>
<dbReference type="NCBIfam" id="TIGR01726">
    <property type="entry name" value="HEQRo_perm_3TM"/>
    <property type="match status" value="1"/>
</dbReference>